<protein>
    <submittedName>
        <fullName evidence="1">Uncharacterized protein</fullName>
    </submittedName>
</protein>
<dbReference type="Proteomes" id="UP001732700">
    <property type="component" value="Chromosome 2A"/>
</dbReference>
<reference evidence="1" key="2">
    <citation type="submission" date="2025-09" db="UniProtKB">
        <authorList>
            <consortium name="EnsemblPlants"/>
        </authorList>
    </citation>
    <scope>IDENTIFICATION</scope>
</reference>
<evidence type="ECO:0000313" key="2">
    <source>
        <dbReference type="Proteomes" id="UP001732700"/>
    </source>
</evidence>
<evidence type="ECO:0000313" key="1">
    <source>
        <dbReference type="EnsemblPlants" id="AVESA.00010b.r2.2AG0260300.2.CDS"/>
    </source>
</evidence>
<proteinExistence type="predicted"/>
<accession>A0ACD5UJ01</accession>
<dbReference type="EnsemblPlants" id="AVESA.00010b.r2.2AG0260300.2">
    <property type="protein sequence ID" value="AVESA.00010b.r2.2AG0260300.2.CDS"/>
    <property type="gene ID" value="AVESA.00010b.r2.2AG0260300"/>
</dbReference>
<keyword evidence="2" id="KW-1185">Reference proteome</keyword>
<sequence length="675" mass="76165">MEADAAWIITGEEKGHVRIWNYKTQKKIYSFRLSESSPVKLVKFIERKQWFAAGAHYYYSSIHVYSYETIMQKIMSISVAELGSLMSLAVHPTKPYLLSVHHQWHTIIWNWDKNWQRTEILGGDWLEKCQSAFSSQDTVAIPSSRGTVKVLSLDSPESNYTLSGHSERVNCLIFFTRDDQEYLVTGSDDLTAKIWDMQKKICLNTLRCMSAVMSILYRPDLQILITGSKNGDVHLWRTAGCRTYSRYPRLKGTVNIGHGVHSLACLMGRVLVGKKDGVAVMDIDNVCYGEESTYYSEPELREDMKPTNDETSKVIAGSSSELPTLDVHPLELCFPYAPNMSICCPLELTNTTNERAAFRLMDKSAKTELYDIVPPKSTYTLIVTREENSSMKLVGETEFHLLLQSCTLGDRYIVMFTSQSECDDFFEEAQELGNNVHEVTLKCVYVPQGDLMFKALLVSRGIKIISVKSTDEELCSIYAHPTEGWIITGHANGDVRSWKHGMKVWNIVSDYHDSYPRGHTEIVNCLDFYTRGGRQYLISGSSDCTAKIWDMQEAVCIHTLDIMSPVISVIPLPHRPYYIVTGSNHGTVQLWSSTDFSLTRTVNFGGGGPVRGLCSMGSRSVVIGQEKRITIMDIDKDAATWKKIFPLSLNNPPKIFSSIKETLIDTVSPCSRFSS</sequence>
<reference evidence="1" key="1">
    <citation type="submission" date="2021-05" db="EMBL/GenBank/DDBJ databases">
        <authorList>
            <person name="Scholz U."/>
            <person name="Mascher M."/>
            <person name="Fiebig A."/>
        </authorList>
    </citation>
    <scope>NUCLEOTIDE SEQUENCE [LARGE SCALE GENOMIC DNA]</scope>
</reference>
<organism evidence="1 2">
    <name type="scientific">Avena sativa</name>
    <name type="common">Oat</name>
    <dbReference type="NCBI Taxonomy" id="4498"/>
    <lineage>
        <taxon>Eukaryota</taxon>
        <taxon>Viridiplantae</taxon>
        <taxon>Streptophyta</taxon>
        <taxon>Embryophyta</taxon>
        <taxon>Tracheophyta</taxon>
        <taxon>Spermatophyta</taxon>
        <taxon>Magnoliopsida</taxon>
        <taxon>Liliopsida</taxon>
        <taxon>Poales</taxon>
        <taxon>Poaceae</taxon>
        <taxon>BOP clade</taxon>
        <taxon>Pooideae</taxon>
        <taxon>Poodae</taxon>
        <taxon>Poeae</taxon>
        <taxon>Poeae Chloroplast Group 1 (Aveneae type)</taxon>
        <taxon>Aveninae</taxon>
        <taxon>Avena</taxon>
    </lineage>
</organism>
<name>A0ACD5UJ01_AVESA</name>